<keyword evidence="4" id="KW-1185">Reference proteome</keyword>
<evidence type="ECO:0000256" key="1">
    <source>
        <dbReference type="SAM" id="SignalP"/>
    </source>
</evidence>
<feature type="chain" id="PRO_5045183040" evidence="1">
    <location>
        <begin position="24"/>
        <end position="217"/>
    </location>
</feature>
<dbReference type="RefSeq" id="WP_377093302.1">
    <property type="nucleotide sequence ID" value="NZ_JBHSJM010000001.1"/>
</dbReference>
<evidence type="ECO:0000259" key="2">
    <source>
        <dbReference type="PROSITE" id="PS50933"/>
    </source>
</evidence>
<proteinExistence type="predicted"/>
<dbReference type="InterPro" id="IPR010895">
    <property type="entry name" value="CHRD"/>
</dbReference>
<dbReference type="Pfam" id="PF07452">
    <property type="entry name" value="CHRD"/>
    <property type="match status" value="1"/>
</dbReference>
<keyword evidence="1" id="KW-0732">Signal</keyword>
<accession>A0ABW5E6N4</accession>
<gene>
    <name evidence="3" type="ORF">ACFSQZ_15070</name>
</gene>
<name>A0ABW5E6N4_9BACT</name>
<dbReference type="Proteomes" id="UP001597297">
    <property type="component" value="Unassembled WGS sequence"/>
</dbReference>
<evidence type="ECO:0000313" key="3">
    <source>
        <dbReference type="EMBL" id="MFD2277789.1"/>
    </source>
</evidence>
<evidence type="ECO:0000313" key="4">
    <source>
        <dbReference type="Proteomes" id="UP001597297"/>
    </source>
</evidence>
<organism evidence="3 4">
    <name type="scientific">Rubritalea spongiae</name>
    <dbReference type="NCBI Taxonomy" id="430797"/>
    <lineage>
        <taxon>Bacteria</taxon>
        <taxon>Pseudomonadati</taxon>
        <taxon>Verrucomicrobiota</taxon>
        <taxon>Verrucomicrobiia</taxon>
        <taxon>Verrucomicrobiales</taxon>
        <taxon>Rubritaleaceae</taxon>
        <taxon>Rubritalea</taxon>
    </lineage>
</organism>
<reference evidence="4" key="1">
    <citation type="journal article" date="2019" name="Int. J. Syst. Evol. Microbiol.">
        <title>The Global Catalogue of Microorganisms (GCM) 10K type strain sequencing project: providing services to taxonomists for standard genome sequencing and annotation.</title>
        <authorList>
            <consortium name="The Broad Institute Genomics Platform"/>
            <consortium name="The Broad Institute Genome Sequencing Center for Infectious Disease"/>
            <person name="Wu L."/>
            <person name="Ma J."/>
        </authorList>
    </citation>
    <scope>NUCLEOTIDE SEQUENCE [LARGE SCALE GENOMIC DNA]</scope>
    <source>
        <strain evidence="4">JCM 16545</strain>
    </source>
</reference>
<protein>
    <submittedName>
        <fullName evidence="3">CHRD domain-containing protein</fullName>
    </submittedName>
</protein>
<dbReference type="EMBL" id="JBHUJC010000046">
    <property type="protein sequence ID" value="MFD2277789.1"/>
    <property type="molecule type" value="Genomic_DNA"/>
</dbReference>
<sequence length="217" mass="23173">MKSRAPWYSVLLTMAMFVTFSHGAVLQFQAGLTPGAVVPESPADDPSASTASGTAYFTLTTGGANGPKLSYTISLNAGLYFDTTIPRASSTGPDELVRAVHIHFGATGTNSIHALNIYGVPREDDAELTVSLNNLSGIWDDSDENFGADGVREMGDSVALSDAITALQNGELYVQVHTFAYRQGELRGQIIAVPEPSSACFTLFGFSVLLFNRTRKR</sequence>
<dbReference type="PROSITE" id="PS50933">
    <property type="entry name" value="CHRD"/>
    <property type="match status" value="1"/>
</dbReference>
<feature type="signal peptide" evidence="1">
    <location>
        <begin position="1"/>
        <end position="23"/>
    </location>
</feature>
<comment type="caution">
    <text evidence="3">The sequence shown here is derived from an EMBL/GenBank/DDBJ whole genome shotgun (WGS) entry which is preliminary data.</text>
</comment>
<feature type="domain" description="CHRD" evidence="2">
    <location>
        <begin position="24"/>
        <end position="195"/>
    </location>
</feature>